<comment type="caution">
    <text evidence="1">The sequence shown here is derived from an EMBL/GenBank/DDBJ whole genome shotgun (WGS) entry which is preliminary data.</text>
</comment>
<protein>
    <recommendedName>
        <fullName evidence="3">Protein kinase domain-containing protein</fullName>
    </recommendedName>
</protein>
<name>A0AAD6RT32_9ROSI</name>
<dbReference type="InterPro" id="IPR011009">
    <property type="entry name" value="Kinase-like_dom_sf"/>
</dbReference>
<sequence length="57" mass="6623">MQKGTKKHDSPGTEKPNRVLSWKIRLKIAIDIVEGLSYLHSLEHLIIFKDMKSLLHK</sequence>
<dbReference type="AlphaFoldDB" id="A0AAD6RT32"/>
<dbReference type="Gene3D" id="1.10.510.10">
    <property type="entry name" value="Transferase(Phosphotransferase) domain 1"/>
    <property type="match status" value="1"/>
</dbReference>
<evidence type="ECO:0000313" key="1">
    <source>
        <dbReference type="EMBL" id="KAJ7014201.1"/>
    </source>
</evidence>
<proteinExistence type="predicted"/>
<dbReference type="SUPFAM" id="SSF56112">
    <property type="entry name" value="Protein kinase-like (PK-like)"/>
    <property type="match status" value="1"/>
</dbReference>
<evidence type="ECO:0000313" key="2">
    <source>
        <dbReference type="Proteomes" id="UP001164929"/>
    </source>
</evidence>
<organism evidence="1 2">
    <name type="scientific">Populus alba x Populus x berolinensis</name>
    <dbReference type="NCBI Taxonomy" id="444605"/>
    <lineage>
        <taxon>Eukaryota</taxon>
        <taxon>Viridiplantae</taxon>
        <taxon>Streptophyta</taxon>
        <taxon>Embryophyta</taxon>
        <taxon>Tracheophyta</taxon>
        <taxon>Spermatophyta</taxon>
        <taxon>Magnoliopsida</taxon>
        <taxon>eudicotyledons</taxon>
        <taxon>Gunneridae</taxon>
        <taxon>Pentapetalae</taxon>
        <taxon>rosids</taxon>
        <taxon>fabids</taxon>
        <taxon>Malpighiales</taxon>
        <taxon>Salicaceae</taxon>
        <taxon>Saliceae</taxon>
        <taxon>Populus</taxon>
    </lineage>
</organism>
<dbReference type="Proteomes" id="UP001164929">
    <property type="component" value="Chromosome 1"/>
</dbReference>
<reference evidence="1 2" key="1">
    <citation type="journal article" date="2023" name="Mol. Ecol. Resour.">
        <title>Chromosome-level genome assembly of a triploid poplar Populus alba 'Berolinensis'.</title>
        <authorList>
            <person name="Chen S."/>
            <person name="Yu Y."/>
            <person name="Wang X."/>
            <person name="Wang S."/>
            <person name="Zhang T."/>
            <person name="Zhou Y."/>
            <person name="He R."/>
            <person name="Meng N."/>
            <person name="Wang Y."/>
            <person name="Liu W."/>
            <person name="Liu Z."/>
            <person name="Liu J."/>
            <person name="Guo Q."/>
            <person name="Huang H."/>
            <person name="Sederoff R.R."/>
            <person name="Wang G."/>
            <person name="Qu G."/>
            <person name="Chen S."/>
        </authorList>
    </citation>
    <scope>NUCLEOTIDE SEQUENCE [LARGE SCALE GENOMIC DNA]</scope>
    <source>
        <strain evidence="1">SC-2020</strain>
    </source>
</reference>
<dbReference type="EMBL" id="JAQIZT010000001">
    <property type="protein sequence ID" value="KAJ7014201.1"/>
    <property type="molecule type" value="Genomic_DNA"/>
</dbReference>
<accession>A0AAD6RT32</accession>
<gene>
    <name evidence="1" type="ORF">NC653_003726</name>
</gene>
<keyword evidence="2" id="KW-1185">Reference proteome</keyword>
<evidence type="ECO:0008006" key="3">
    <source>
        <dbReference type="Google" id="ProtNLM"/>
    </source>
</evidence>